<feature type="compositionally biased region" description="Polar residues" evidence="2">
    <location>
        <begin position="319"/>
        <end position="331"/>
    </location>
</feature>
<feature type="region of interest" description="Disordered" evidence="2">
    <location>
        <begin position="239"/>
        <end position="261"/>
    </location>
</feature>
<keyword evidence="1" id="KW-0175">Coiled coil</keyword>
<feature type="compositionally biased region" description="Polar residues" evidence="2">
    <location>
        <begin position="112"/>
        <end position="135"/>
    </location>
</feature>
<feature type="compositionally biased region" description="Acidic residues" evidence="2">
    <location>
        <begin position="1177"/>
        <end position="1186"/>
    </location>
</feature>
<feature type="compositionally biased region" description="Low complexity" evidence="2">
    <location>
        <begin position="22"/>
        <end position="34"/>
    </location>
</feature>
<feature type="region of interest" description="Disordered" evidence="2">
    <location>
        <begin position="1"/>
        <end position="43"/>
    </location>
</feature>
<reference evidence="3" key="1">
    <citation type="submission" date="2021-01" db="EMBL/GenBank/DDBJ databases">
        <authorList>
            <person name="Corre E."/>
            <person name="Pelletier E."/>
            <person name="Niang G."/>
            <person name="Scheremetjew M."/>
            <person name="Finn R."/>
            <person name="Kale V."/>
            <person name="Holt S."/>
            <person name="Cochrane G."/>
            <person name="Meng A."/>
            <person name="Brown T."/>
            <person name="Cohen L."/>
        </authorList>
    </citation>
    <scope>NUCLEOTIDE SEQUENCE</scope>
    <source>
        <strain evidence="3">MM31A-1</strain>
    </source>
</reference>
<name>A0A7S3Q055_9STRA</name>
<gene>
    <name evidence="3" type="ORF">CDEB00056_LOCUS6314</name>
</gene>
<proteinExistence type="predicted"/>
<evidence type="ECO:0000313" key="3">
    <source>
        <dbReference type="EMBL" id="CAE0461473.1"/>
    </source>
</evidence>
<sequence length="1447" mass="160518">MAVINPYLKTKRPSVSPKAQPRISGASASGARARGVTDITGSGSFQQGIEATAHRVSNGRRGATSSIRAASSIGTNNLTQQRNLGGSSPSSITVRNKKAAVTPSPRPKPNIPNVQQIETKNGSGRPTSKQYQCAESNSKSASMSISQISSSSKTKSSMNLKTQLRREIIMLKRQKMERKLAKKRQKEQLIQQQVIQQRELLRQKELEEKRKRQELLLKNRERKIQEKKERLMNSLSISQTLKKNGSNGGSGKASAGSIGNDTAMKCRLNGTSILKSHGARDSGSIPLKQQILLSDDTNDQNSRVNIDVKREQKSVSGDALQNSTPQKKVTSSHDCITPRCAATSAGSQGESIIENTNNSGCSKLSNIKTSASGQRDQKAVSSSHLVISQPPTKLTTSLKTDKIMFPDQVQEQHLRKYEQEKFTYRSNMPAKETYVATTGATIHGHVGNNYQCSSNPYYAHSAVGSNSQVMGSIDMPTMYQYPQQSTSHPYSNVNGLFHAPPFPSMNRQFYPSSLPIFQQYPYSYQNHPPLSVHSASMLPLQRKRQTYIKKTKTTSAADMILHKDPLSSQSPFAKTHETMPCNIVIWKKKGGREFASFGVELRYQKKGTLVEIEKANTNSKVELMPNGRTSLSEKASKSELEKPADSYAMGNDSSAQVEVTTYSLPATVSSTSSESKISSQTYFDEGPSTCIGDGRLILDNNKHSAVKGMDISTDNQATAAVRNSEIGNGVSYLTSRVNSSEPLLSSLNSDQMSTLSKVAKPKKKRVSYGALIVKTAAKQNDRANAKTRQEEMLQSGDIILKINGQAVTGMNFLEATSLFGKSNVKGNQEKVPESDKIVECNLTVARERRVKKILNKLAVLADPPTNIKQKNSKKPSASTNAQLESSGVFGTKLVDQSPAKSLSPFSTTMPPTVPAKNPFVTDELTGVIRFGEFSSSELNALVSGMIERRGENEDTAFADILTNPKNPKYQKSLLQRTSIDLKRKWYHSCNMIDKQISKRALDSWKEEWEKETHSETVAANTSAVIIPSQRSNMRSAPRPIKGCKCGQLDHSRVYHDNCFLYRNLKQLSDSESTLADGTTGNKLSFSKLAKYEGKLNSIGNAQMQRMKKYKEEQESDEKEAIFVNAMEILQISKLKVAVFAPRQLSVLVLSAVATFMEQNRHLIDIRPHVDEGKSNDGDESESDDESIPLLALKKEKRSLNGSPFKSNKRQRRMDNIANSFCVAKVLQHISLTWGHLFEFDQLESLWVDHCYQNGLMDSEVAGIDDSLQRNSRDANLPFEGLQYSLVSNIINRLQDKATTSRRCVDDHTTIINGDIQDEMLIEYLSSDKKTGLFKEIKSLISHGLIDVTQNGYLTLSKNWELKVPPFILDDMGQGWTERLDRENKFCIHPEIRSALSKSWRTTSQGWICVDGGPDELDDEFYNARKQSFLGKVNDRMNENFGIAQFGI</sequence>
<evidence type="ECO:0000256" key="1">
    <source>
        <dbReference type="SAM" id="Coils"/>
    </source>
</evidence>
<protein>
    <recommendedName>
        <fullName evidence="4">PDZ domain-containing protein</fullName>
    </recommendedName>
</protein>
<feature type="region of interest" description="Disordered" evidence="2">
    <location>
        <begin position="1166"/>
        <end position="1187"/>
    </location>
</feature>
<dbReference type="SUPFAM" id="SSF50156">
    <property type="entry name" value="PDZ domain-like"/>
    <property type="match status" value="1"/>
</dbReference>
<feature type="region of interest" description="Disordered" evidence="2">
    <location>
        <begin position="369"/>
        <end position="388"/>
    </location>
</feature>
<accession>A0A7S3Q055</accession>
<dbReference type="InterPro" id="IPR036034">
    <property type="entry name" value="PDZ_sf"/>
</dbReference>
<feature type="compositionally biased region" description="Basic and acidic residues" evidence="2">
    <location>
        <begin position="634"/>
        <end position="644"/>
    </location>
</feature>
<feature type="compositionally biased region" description="Low complexity" evidence="2">
    <location>
        <begin position="136"/>
        <end position="160"/>
    </location>
</feature>
<feature type="coiled-coil region" evidence="1">
    <location>
        <begin position="173"/>
        <end position="230"/>
    </location>
</feature>
<feature type="region of interest" description="Disordered" evidence="2">
    <location>
        <begin position="294"/>
        <end position="331"/>
    </location>
</feature>
<dbReference type="Gene3D" id="2.30.42.10">
    <property type="match status" value="1"/>
</dbReference>
<feature type="region of interest" description="Disordered" evidence="2">
    <location>
        <begin position="623"/>
        <end position="652"/>
    </location>
</feature>
<feature type="compositionally biased region" description="Basic and acidic residues" evidence="2">
    <location>
        <begin position="1166"/>
        <end position="1176"/>
    </location>
</feature>
<evidence type="ECO:0008006" key="4">
    <source>
        <dbReference type="Google" id="ProtNLM"/>
    </source>
</evidence>
<dbReference type="EMBL" id="HBIO01008282">
    <property type="protein sequence ID" value="CAE0461473.1"/>
    <property type="molecule type" value="Transcribed_RNA"/>
</dbReference>
<feature type="region of interest" description="Disordered" evidence="2">
    <location>
        <begin position="55"/>
        <end position="160"/>
    </location>
</feature>
<evidence type="ECO:0000256" key="2">
    <source>
        <dbReference type="SAM" id="MobiDB-lite"/>
    </source>
</evidence>
<organism evidence="3">
    <name type="scientific">Chaetoceros debilis</name>
    <dbReference type="NCBI Taxonomy" id="122233"/>
    <lineage>
        <taxon>Eukaryota</taxon>
        <taxon>Sar</taxon>
        <taxon>Stramenopiles</taxon>
        <taxon>Ochrophyta</taxon>
        <taxon>Bacillariophyta</taxon>
        <taxon>Coscinodiscophyceae</taxon>
        <taxon>Chaetocerotophycidae</taxon>
        <taxon>Chaetocerotales</taxon>
        <taxon>Chaetocerotaceae</taxon>
        <taxon>Chaetoceros</taxon>
    </lineage>
</organism>
<feature type="compositionally biased region" description="Polar residues" evidence="2">
    <location>
        <begin position="63"/>
        <end position="94"/>
    </location>
</feature>